<protein>
    <recommendedName>
        <fullName evidence="1">D-inositol 3-phosphate glycosyltransferase</fullName>
    </recommendedName>
</protein>
<dbReference type="InterPro" id="IPR001296">
    <property type="entry name" value="Glyco_trans_1"/>
</dbReference>
<dbReference type="SUPFAM" id="SSF53756">
    <property type="entry name" value="UDP-Glycosyltransferase/glycogen phosphorylase"/>
    <property type="match status" value="1"/>
</dbReference>
<evidence type="ECO:0000259" key="4">
    <source>
        <dbReference type="Pfam" id="PF00534"/>
    </source>
</evidence>
<dbReference type="Proteomes" id="UP000642819">
    <property type="component" value="Unassembled WGS sequence"/>
</dbReference>
<feature type="domain" description="Glycosyl transferase family 1" evidence="4">
    <location>
        <begin position="221"/>
        <end position="379"/>
    </location>
</feature>
<evidence type="ECO:0000313" key="7">
    <source>
        <dbReference type="Proteomes" id="UP000642819"/>
    </source>
</evidence>
<name>A0ABQ3GCI4_9MICC</name>
<keyword evidence="3" id="KW-0808">Transferase</keyword>
<keyword evidence="7" id="KW-1185">Reference proteome</keyword>
<dbReference type="Gene3D" id="3.40.50.2000">
    <property type="entry name" value="Glycogen Phosphorylase B"/>
    <property type="match status" value="2"/>
</dbReference>
<organism evidence="6 7">
    <name type="scientific">Zhihengliuella salsuginis</name>
    <dbReference type="NCBI Taxonomy" id="578222"/>
    <lineage>
        <taxon>Bacteria</taxon>
        <taxon>Bacillati</taxon>
        <taxon>Actinomycetota</taxon>
        <taxon>Actinomycetes</taxon>
        <taxon>Micrococcales</taxon>
        <taxon>Micrococcaceae</taxon>
        <taxon>Zhihengliuella</taxon>
    </lineage>
</organism>
<dbReference type="EMBL" id="BMXK01000002">
    <property type="protein sequence ID" value="GHD01703.1"/>
    <property type="molecule type" value="Genomic_DNA"/>
</dbReference>
<proteinExistence type="predicted"/>
<dbReference type="PANTHER" id="PTHR45947">
    <property type="entry name" value="SULFOQUINOVOSYL TRANSFERASE SQD2"/>
    <property type="match status" value="1"/>
</dbReference>
<dbReference type="PANTHER" id="PTHR45947:SF3">
    <property type="entry name" value="SULFOQUINOVOSYL TRANSFERASE SQD2"/>
    <property type="match status" value="1"/>
</dbReference>
<dbReference type="Pfam" id="PF13579">
    <property type="entry name" value="Glyco_trans_4_4"/>
    <property type="match status" value="1"/>
</dbReference>
<gene>
    <name evidence="6" type="primary">mshA</name>
    <name evidence="6" type="ORF">GCM10008096_06110</name>
</gene>
<evidence type="ECO:0000256" key="3">
    <source>
        <dbReference type="ARBA" id="ARBA00022679"/>
    </source>
</evidence>
<dbReference type="InterPro" id="IPR028098">
    <property type="entry name" value="Glyco_trans_4-like_N"/>
</dbReference>
<comment type="caution">
    <text evidence="6">The sequence shown here is derived from an EMBL/GenBank/DDBJ whole genome shotgun (WGS) entry which is preliminary data.</text>
</comment>
<dbReference type="Pfam" id="PF00534">
    <property type="entry name" value="Glycos_transf_1"/>
    <property type="match status" value="1"/>
</dbReference>
<evidence type="ECO:0000256" key="1">
    <source>
        <dbReference type="ARBA" id="ARBA00021292"/>
    </source>
</evidence>
<sequence length="417" mass="44632">MDVRRIAVLSLHTSPLTQPGGGDAGGMNVYVRQLCRHVARLGVEVDVFTRVPETEPAHAVEPAPGVTVYHLPAGPAAATKNDLAEFVPELAAAVARHYADTAAPDAVHSHYWVSGLAGLQLSAEWSVPLVHTMHTLARVKLREDPTAVEPRARLEAEDRLAAEADVLTANTPTECQELRDLYGASPSSIAVIPPGVERSVFRTEGPARWLEPAAGATASSRPLRIVFAGRIQHLKGPHILLQALKRVGVLDPAARCEAVLIGQHSGPDELDLERLLPSACGPVTARLLEPMPPAELAAWFRGADVVAVPSYSESFGLVAAEAQACGTPVLANLVGGLRHIVHDGVTGRHVVGQTPEAWAQALLTLGARRDVLEQWGRQAAVHADRFDWNQAARTMLSLYRSHAVRDLGLLGFSPCHH</sequence>
<evidence type="ECO:0000313" key="6">
    <source>
        <dbReference type="EMBL" id="GHD01703.1"/>
    </source>
</evidence>
<dbReference type="InterPro" id="IPR050194">
    <property type="entry name" value="Glycosyltransferase_grp1"/>
</dbReference>
<feature type="domain" description="Glycosyltransferase subfamily 4-like N-terminal" evidence="5">
    <location>
        <begin position="25"/>
        <end position="195"/>
    </location>
</feature>
<evidence type="ECO:0000259" key="5">
    <source>
        <dbReference type="Pfam" id="PF13579"/>
    </source>
</evidence>
<evidence type="ECO:0000256" key="2">
    <source>
        <dbReference type="ARBA" id="ARBA00022676"/>
    </source>
</evidence>
<keyword evidence="2" id="KW-0328">Glycosyltransferase</keyword>
<accession>A0ABQ3GCI4</accession>
<reference evidence="7" key="1">
    <citation type="journal article" date="2019" name="Int. J. Syst. Evol. Microbiol.">
        <title>The Global Catalogue of Microorganisms (GCM) 10K type strain sequencing project: providing services to taxonomists for standard genome sequencing and annotation.</title>
        <authorList>
            <consortium name="The Broad Institute Genomics Platform"/>
            <consortium name="The Broad Institute Genome Sequencing Center for Infectious Disease"/>
            <person name="Wu L."/>
            <person name="Ma J."/>
        </authorList>
    </citation>
    <scope>NUCLEOTIDE SEQUENCE [LARGE SCALE GENOMIC DNA]</scope>
    <source>
        <strain evidence="7">KCTC 19466</strain>
    </source>
</reference>